<feature type="region of interest" description="Disordered" evidence="1">
    <location>
        <begin position="248"/>
        <end position="310"/>
    </location>
</feature>
<reference evidence="3" key="2">
    <citation type="submission" date="2023-06" db="EMBL/GenBank/DDBJ databases">
        <authorList>
            <person name="Swenson N.G."/>
            <person name="Wegrzyn J.L."/>
            <person name="Mcevoy S.L."/>
        </authorList>
    </citation>
    <scope>NUCLEOTIDE SEQUENCE</scope>
    <source>
        <strain evidence="3">NS2018</strain>
        <tissue evidence="3">Leaf</tissue>
    </source>
</reference>
<evidence type="ECO:0000313" key="3">
    <source>
        <dbReference type="EMBL" id="KAK0601218.1"/>
    </source>
</evidence>
<dbReference type="AlphaFoldDB" id="A0AA39T5M7"/>
<dbReference type="Pfam" id="PF26130">
    <property type="entry name" value="PB1-like"/>
    <property type="match status" value="1"/>
</dbReference>
<protein>
    <recommendedName>
        <fullName evidence="2">PB1-like domain-containing protein</fullName>
    </recommendedName>
</protein>
<reference evidence="3" key="1">
    <citation type="journal article" date="2022" name="Plant J.">
        <title>Strategies of tolerance reflected in two North American maple genomes.</title>
        <authorList>
            <person name="McEvoy S.L."/>
            <person name="Sezen U.U."/>
            <person name="Trouern-Trend A."/>
            <person name="McMahon S.M."/>
            <person name="Schaberg P.G."/>
            <person name="Yang J."/>
            <person name="Wegrzyn J.L."/>
            <person name="Swenson N.G."/>
        </authorList>
    </citation>
    <scope>NUCLEOTIDE SEQUENCE</scope>
    <source>
        <strain evidence="3">NS2018</strain>
    </source>
</reference>
<sequence>MRRVRSIILEELIVRRDGVAALAMMTMRRRVDVACMFVMMMGSLDPNDLENYFSFRVHHGGEFDSKMVNYIGGSECFYDYVTLDELFMLDIEDIAKEMGYNLPMVYYIQLLGYGKPFILDSDKDLMWFHDRIPVNRVVDLYIQHVLPLNVVTGKELVCDGRDDMVYDGPDEVGIGLLDKGVFDGHAEVGIGMPSEGVFDGHDEVGTSMPGERVFDGHDEARTGMLGKGVCVGPDEIGNGRLDEGVCDGLDDVGNGRPDDGVYDRPNEVDDLPNEGGNGTSRVTERAADKPDERAAAEENDELVETDYEQE</sequence>
<gene>
    <name evidence="3" type="ORF">LWI29_022257</name>
</gene>
<dbReference type="EMBL" id="JAUESC010000003">
    <property type="protein sequence ID" value="KAK0601218.1"/>
    <property type="molecule type" value="Genomic_DNA"/>
</dbReference>
<dbReference type="InterPro" id="IPR058594">
    <property type="entry name" value="PB1-like_dom_pln"/>
</dbReference>
<feature type="compositionally biased region" description="Basic and acidic residues" evidence="1">
    <location>
        <begin position="256"/>
        <end position="267"/>
    </location>
</feature>
<organism evidence="3 4">
    <name type="scientific">Acer saccharum</name>
    <name type="common">Sugar maple</name>
    <dbReference type="NCBI Taxonomy" id="4024"/>
    <lineage>
        <taxon>Eukaryota</taxon>
        <taxon>Viridiplantae</taxon>
        <taxon>Streptophyta</taxon>
        <taxon>Embryophyta</taxon>
        <taxon>Tracheophyta</taxon>
        <taxon>Spermatophyta</taxon>
        <taxon>Magnoliopsida</taxon>
        <taxon>eudicotyledons</taxon>
        <taxon>Gunneridae</taxon>
        <taxon>Pentapetalae</taxon>
        <taxon>rosids</taxon>
        <taxon>malvids</taxon>
        <taxon>Sapindales</taxon>
        <taxon>Sapindaceae</taxon>
        <taxon>Hippocastanoideae</taxon>
        <taxon>Acereae</taxon>
        <taxon>Acer</taxon>
    </lineage>
</organism>
<feature type="compositionally biased region" description="Basic and acidic residues" evidence="1">
    <location>
        <begin position="282"/>
        <end position="296"/>
    </location>
</feature>
<accession>A0AA39T5M7</accession>
<evidence type="ECO:0000256" key="1">
    <source>
        <dbReference type="SAM" id="MobiDB-lite"/>
    </source>
</evidence>
<feature type="domain" description="PB1-like" evidence="2">
    <location>
        <begin position="51"/>
        <end position="144"/>
    </location>
</feature>
<keyword evidence="4" id="KW-1185">Reference proteome</keyword>
<evidence type="ECO:0000259" key="2">
    <source>
        <dbReference type="Pfam" id="PF26130"/>
    </source>
</evidence>
<name>A0AA39T5M7_ACESA</name>
<feature type="compositionally biased region" description="Acidic residues" evidence="1">
    <location>
        <begin position="297"/>
        <end position="310"/>
    </location>
</feature>
<proteinExistence type="predicted"/>
<comment type="caution">
    <text evidence="3">The sequence shown here is derived from an EMBL/GenBank/DDBJ whole genome shotgun (WGS) entry which is preliminary data.</text>
</comment>
<evidence type="ECO:0000313" key="4">
    <source>
        <dbReference type="Proteomes" id="UP001168877"/>
    </source>
</evidence>
<dbReference type="Proteomes" id="UP001168877">
    <property type="component" value="Unassembled WGS sequence"/>
</dbReference>